<protein>
    <submittedName>
        <fullName evidence="2">Alpha/beta hydrolase fold domain-containing protein</fullName>
    </submittedName>
</protein>
<accession>A0A5Q6RZU7</accession>
<keyword evidence="1" id="KW-0732">Signal</keyword>
<feature type="signal peptide" evidence="1">
    <location>
        <begin position="1"/>
        <end position="36"/>
    </location>
</feature>
<dbReference type="AlphaFoldDB" id="A0A5Q6RZU7"/>
<dbReference type="EMBL" id="VDFQ02000002">
    <property type="protein sequence ID" value="KAA1423610.1"/>
    <property type="molecule type" value="Genomic_DNA"/>
</dbReference>
<reference evidence="2 3" key="1">
    <citation type="submission" date="2019-09" db="EMBL/GenBank/DDBJ databases">
        <title>Mumia zhuanghuii sp. nov. isolated from the intestinal contents of plateau pika (Ochotona curzoniae) in the Qinghai-Tibet plateau of China.</title>
        <authorList>
            <person name="Tian Z."/>
        </authorList>
    </citation>
    <scope>NUCLEOTIDE SEQUENCE [LARGE SCALE GENOMIC DNA]</scope>
    <source>
        <strain evidence="3">350</strain>
    </source>
</reference>
<feature type="chain" id="PRO_5024363629" evidence="1">
    <location>
        <begin position="37"/>
        <end position="325"/>
    </location>
</feature>
<organism evidence="2 3">
    <name type="scientific">Mumia zhuanghuii</name>
    <dbReference type="NCBI Taxonomy" id="2585211"/>
    <lineage>
        <taxon>Bacteria</taxon>
        <taxon>Bacillati</taxon>
        <taxon>Actinomycetota</taxon>
        <taxon>Actinomycetes</taxon>
        <taxon>Propionibacteriales</taxon>
        <taxon>Nocardioidaceae</taxon>
        <taxon>Mumia</taxon>
    </lineage>
</organism>
<evidence type="ECO:0000256" key="1">
    <source>
        <dbReference type="SAM" id="SignalP"/>
    </source>
</evidence>
<proteinExistence type="predicted"/>
<name>A0A5Q6RZU7_9ACTN</name>
<evidence type="ECO:0000313" key="3">
    <source>
        <dbReference type="Proteomes" id="UP000307768"/>
    </source>
</evidence>
<keyword evidence="2" id="KW-0378">Hydrolase</keyword>
<evidence type="ECO:0000313" key="2">
    <source>
        <dbReference type="EMBL" id="KAA1423610.1"/>
    </source>
</evidence>
<dbReference type="OrthoDB" id="4568724at2"/>
<comment type="caution">
    <text evidence="2">The sequence shown here is derived from an EMBL/GenBank/DDBJ whole genome shotgun (WGS) entry which is preliminary data.</text>
</comment>
<sequence>MTHSPSRRMPRLLASIAGTVAVIATALVAGPPPATAATSCSGYSSSSTVCVSSPITVGGTSYAADWYLPNGTASGLMLVEHGFSRSCKHLRGTSKALAEQGVMVFCVDEDMTAGNPGLATTIGNALADRTVVPPNGKALPAKYIVGGHSAGGQFAALVGQQLAARGYANLKGAILFDPVAAEGFSSAVSAISAGGTRPVLTVAARPSVINLFNNSFGALNDLNTGFAGIQLVWTKFVLGSPTGGSCHIDSEGENTDFIGIAGALCSPNATQTARLRDFAKTWAKDLATGSHTASHYCTDDTNVATCGSAVKDLVDRSLPLAAPIR</sequence>
<dbReference type="SUPFAM" id="SSF53474">
    <property type="entry name" value="alpha/beta-Hydrolases"/>
    <property type="match status" value="1"/>
</dbReference>
<dbReference type="Proteomes" id="UP000307768">
    <property type="component" value="Unassembled WGS sequence"/>
</dbReference>
<dbReference type="InterPro" id="IPR029058">
    <property type="entry name" value="AB_hydrolase_fold"/>
</dbReference>
<gene>
    <name evidence="2" type="ORF">FE697_008445</name>
</gene>
<dbReference type="GO" id="GO:0016787">
    <property type="term" value="F:hydrolase activity"/>
    <property type="evidence" value="ECO:0007669"/>
    <property type="project" value="UniProtKB-KW"/>
</dbReference>
<dbReference type="Gene3D" id="3.40.50.1820">
    <property type="entry name" value="alpha/beta hydrolase"/>
    <property type="match status" value="1"/>
</dbReference>
<dbReference type="RefSeq" id="WP_149769130.1">
    <property type="nucleotide sequence ID" value="NZ_VDFQ02000002.1"/>
</dbReference>